<evidence type="ECO:0000313" key="1">
    <source>
        <dbReference type="EMBL" id="MPC81148.1"/>
    </source>
</evidence>
<reference evidence="1 2" key="1">
    <citation type="submission" date="2019-05" db="EMBL/GenBank/DDBJ databases">
        <title>Another draft genome of Portunus trituberculatus and its Hox gene families provides insights of decapod evolution.</title>
        <authorList>
            <person name="Jeong J.-H."/>
            <person name="Song I."/>
            <person name="Kim S."/>
            <person name="Choi T."/>
            <person name="Kim D."/>
            <person name="Ryu S."/>
            <person name="Kim W."/>
        </authorList>
    </citation>
    <scope>NUCLEOTIDE SEQUENCE [LARGE SCALE GENOMIC DNA]</scope>
    <source>
        <tissue evidence="1">Muscle</tissue>
    </source>
</reference>
<dbReference type="AlphaFoldDB" id="A0A5B7IJZ6"/>
<comment type="caution">
    <text evidence="1">The sequence shown here is derived from an EMBL/GenBank/DDBJ whole genome shotgun (WGS) entry which is preliminary data.</text>
</comment>
<organism evidence="1 2">
    <name type="scientific">Portunus trituberculatus</name>
    <name type="common">Swimming crab</name>
    <name type="synonym">Neptunus trituberculatus</name>
    <dbReference type="NCBI Taxonomy" id="210409"/>
    <lineage>
        <taxon>Eukaryota</taxon>
        <taxon>Metazoa</taxon>
        <taxon>Ecdysozoa</taxon>
        <taxon>Arthropoda</taxon>
        <taxon>Crustacea</taxon>
        <taxon>Multicrustacea</taxon>
        <taxon>Malacostraca</taxon>
        <taxon>Eumalacostraca</taxon>
        <taxon>Eucarida</taxon>
        <taxon>Decapoda</taxon>
        <taxon>Pleocyemata</taxon>
        <taxon>Brachyura</taxon>
        <taxon>Eubrachyura</taxon>
        <taxon>Portunoidea</taxon>
        <taxon>Portunidae</taxon>
        <taxon>Portuninae</taxon>
        <taxon>Portunus</taxon>
    </lineage>
</organism>
<gene>
    <name evidence="1" type="ORF">E2C01_075751</name>
</gene>
<keyword evidence="2" id="KW-1185">Reference proteome</keyword>
<evidence type="ECO:0000313" key="2">
    <source>
        <dbReference type="Proteomes" id="UP000324222"/>
    </source>
</evidence>
<dbReference type="EMBL" id="VSRR010056089">
    <property type="protein sequence ID" value="MPC81148.1"/>
    <property type="molecule type" value="Genomic_DNA"/>
</dbReference>
<dbReference type="Proteomes" id="UP000324222">
    <property type="component" value="Unassembled WGS sequence"/>
</dbReference>
<dbReference type="OrthoDB" id="9872501at2759"/>
<proteinExistence type="predicted"/>
<name>A0A5B7IJZ6_PORTR</name>
<protein>
    <submittedName>
        <fullName evidence="1">Uncharacterized protein</fullName>
    </submittedName>
</protein>
<sequence length="266" mass="28955">MCRGVCCCSEVCGVSRRLVFPLVEGGPITITITPCDFPLSWTLELRPHQDEELYEGGSKKIRAVLSAVGGRGASHPRRHHYFTNTITNVSRNSTKPVRHERRNESSVFTAWQQQAATAAGLPYDTTTASGREHAGAGSREMEEQQEVEALQQAAGVQEGVVVQYEGHEPQQFSREQAPPGLYVVQVRLDQPSLVAAGVADGQGIVTGEQRRETLNVPQTQLHAGRGPTHVHILVTCHWTPPPTAARVTATPTSRGKAVTLRWAGSR</sequence>
<accession>A0A5B7IJZ6</accession>